<accession>A0A1T5KLQ0</accession>
<dbReference type="InterPro" id="IPR009732">
    <property type="entry name" value="DUF1304"/>
</dbReference>
<feature type="transmembrane region" description="Helical" evidence="1">
    <location>
        <begin position="14"/>
        <end position="35"/>
    </location>
</feature>
<dbReference type="EMBL" id="FUZP01000002">
    <property type="protein sequence ID" value="SKC64590.1"/>
    <property type="molecule type" value="Genomic_DNA"/>
</dbReference>
<evidence type="ECO:0000256" key="1">
    <source>
        <dbReference type="SAM" id="Phobius"/>
    </source>
</evidence>
<proteinExistence type="predicted"/>
<gene>
    <name evidence="2" type="ORF">SAMN06309945_2386</name>
</gene>
<sequence length="148" mass="15856">MVTRGTRASYARGMVILVTIAATLSAVLHIVIFYWESYAFSRPTVWRRFGLSSQEEADQPAVKALMYNQGYYNLFLAVGALLGGILYGVGVQQAGFAIGLFSVACMLAAAIVLTTTGPGRIKPAIVQGTLPLITVVLYIVGWLNPGLV</sequence>
<evidence type="ECO:0000313" key="3">
    <source>
        <dbReference type="Proteomes" id="UP000190857"/>
    </source>
</evidence>
<keyword evidence="1" id="KW-0472">Membrane</keyword>
<keyword evidence="1" id="KW-0812">Transmembrane</keyword>
<evidence type="ECO:0000313" key="2">
    <source>
        <dbReference type="EMBL" id="SKC64590.1"/>
    </source>
</evidence>
<keyword evidence="1" id="KW-1133">Transmembrane helix</keyword>
<feature type="transmembrane region" description="Helical" evidence="1">
    <location>
        <begin position="95"/>
        <end position="113"/>
    </location>
</feature>
<dbReference type="Pfam" id="PF06993">
    <property type="entry name" value="DUF1304"/>
    <property type="match status" value="1"/>
</dbReference>
<protein>
    <submittedName>
        <fullName evidence="2">Putative membrane protein</fullName>
    </submittedName>
</protein>
<name>A0A1T5KLQ0_9MICO</name>
<dbReference type="Proteomes" id="UP000190857">
    <property type="component" value="Unassembled WGS sequence"/>
</dbReference>
<feature type="transmembrane region" description="Helical" evidence="1">
    <location>
        <begin position="125"/>
        <end position="143"/>
    </location>
</feature>
<reference evidence="2 3" key="1">
    <citation type="submission" date="2017-02" db="EMBL/GenBank/DDBJ databases">
        <authorList>
            <person name="Peterson S.W."/>
        </authorList>
    </citation>
    <scope>NUCLEOTIDE SEQUENCE [LARGE SCALE GENOMIC DNA]</scope>
    <source>
        <strain evidence="2 3">VKM Ac-2059</strain>
    </source>
</reference>
<dbReference type="AlphaFoldDB" id="A0A1T5KLQ0"/>
<feature type="transmembrane region" description="Helical" evidence="1">
    <location>
        <begin position="71"/>
        <end position="89"/>
    </location>
</feature>
<keyword evidence="3" id="KW-1185">Reference proteome</keyword>
<dbReference type="PANTHER" id="PTHR38446:SF1">
    <property type="entry name" value="BLL0914 PROTEIN"/>
    <property type="match status" value="1"/>
</dbReference>
<dbReference type="PANTHER" id="PTHR38446">
    <property type="entry name" value="BLL0914 PROTEIN"/>
    <property type="match status" value="1"/>
</dbReference>
<organism evidence="2 3">
    <name type="scientific">Okibacterium fritillariae</name>
    <dbReference type="NCBI Taxonomy" id="123320"/>
    <lineage>
        <taxon>Bacteria</taxon>
        <taxon>Bacillati</taxon>
        <taxon>Actinomycetota</taxon>
        <taxon>Actinomycetes</taxon>
        <taxon>Micrococcales</taxon>
        <taxon>Microbacteriaceae</taxon>
        <taxon>Okibacterium</taxon>
    </lineage>
</organism>